<protein>
    <submittedName>
        <fullName evidence="1">Uncharacterized protein</fullName>
    </submittedName>
</protein>
<name>A0A2W2HGL9_9ACTN</name>
<keyword evidence="2" id="KW-1185">Reference proteome</keyword>
<gene>
    <name evidence="1" type="ORF">C1I98_04655</name>
</gene>
<evidence type="ECO:0000313" key="1">
    <source>
        <dbReference type="EMBL" id="PZG54159.1"/>
    </source>
</evidence>
<organism evidence="1 2">
    <name type="scientific">Spongiactinospora gelatinilytica</name>
    <dbReference type="NCBI Taxonomy" id="2666298"/>
    <lineage>
        <taxon>Bacteria</taxon>
        <taxon>Bacillati</taxon>
        <taxon>Actinomycetota</taxon>
        <taxon>Actinomycetes</taxon>
        <taxon>Streptosporangiales</taxon>
        <taxon>Streptosporangiaceae</taxon>
        <taxon>Spongiactinospora</taxon>
    </lineage>
</organism>
<dbReference type="EMBL" id="POUA01000021">
    <property type="protein sequence ID" value="PZG54159.1"/>
    <property type="molecule type" value="Genomic_DNA"/>
</dbReference>
<reference evidence="1 2" key="1">
    <citation type="submission" date="2018-01" db="EMBL/GenBank/DDBJ databases">
        <title>Draft genome sequence of Sphaerisporangium sp. 7K107.</title>
        <authorList>
            <person name="Sahin N."/>
            <person name="Saygin H."/>
            <person name="Ay H."/>
        </authorList>
    </citation>
    <scope>NUCLEOTIDE SEQUENCE [LARGE SCALE GENOMIC DNA]</scope>
    <source>
        <strain evidence="1 2">7K107</strain>
    </source>
</reference>
<dbReference type="AlphaFoldDB" id="A0A2W2HGL9"/>
<comment type="caution">
    <text evidence="1">The sequence shown here is derived from an EMBL/GenBank/DDBJ whole genome shotgun (WGS) entry which is preliminary data.</text>
</comment>
<accession>A0A2W2HGL9</accession>
<evidence type="ECO:0000313" key="2">
    <source>
        <dbReference type="Proteomes" id="UP000248544"/>
    </source>
</evidence>
<dbReference type="Proteomes" id="UP000248544">
    <property type="component" value="Unassembled WGS sequence"/>
</dbReference>
<sequence length="119" mass="13065">MRRAFVHDAVVIMETGGDVRAPGAAITVALCGHWEHEPPCPLASHHTAAERSGDEVRLRVLFATERAAEAEVRSRIEAALSRAGFDGPDGTTTRWRFRDARPGLIREDEAGHAERLIQT</sequence>
<proteinExistence type="predicted"/>